<protein>
    <submittedName>
        <fullName evidence="2">Uncharacterized protein</fullName>
    </submittedName>
</protein>
<proteinExistence type="predicted"/>
<dbReference type="AlphaFoldDB" id="A0AAJ6A126"/>
<keyword evidence="2" id="KW-0614">Plasmid</keyword>
<evidence type="ECO:0000313" key="2">
    <source>
        <dbReference type="EMBL" id="WFR90195.1"/>
    </source>
</evidence>
<accession>A0AAJ6A126</accession>
<geneLocation type="plasmid" evidence="2 3">
    <name>pMSJK0025</name>
</geneLocation>
<dbReference type="RefSeq" id="WP_278319369.1">
    <property type="nucleotide sequence ID" value="NZ_CP053314.1"/>
</dbReference>
<feature type="region of interest" description="Disordered" evidence="1">
    <location>
        <begin position="50"/>
        <end position="71"/>
    </location>
</feature>
<organism evidence="2 3">
    <name type="scientific">Limosilactobacillus fermentum</name>
    <name type="common">Lactobacillus fermentum</name>
    <dbReference type="NCBI Taxonomy" id="1613"/>
    <lineage>
        <taxon>Bacteria</taxon>
        <taxon>Bacillati</taxon>
        <taxon>Bacillota</taxon>
        <taxon>Bacilli</taxon>
        <taxon>Lactobacillales</taxon>
        <taxon>Lactobacillaceae</taxon>
        <taxon>Limosilactobacillus</taxon>
    </lineage>
</organism>
<sequence length="71" mass="8007">MSNEELVQTVRELAIRLSNAEIDRASFKAQAIALANENDQLKKQVEELKAKLPKEDSQEVNSEVKQDPQAK</sequence>
<evidence type="ECO:0000256" key="1">
    <source>
        <dbReference type="SAM" id="MobiDB-lite"/>
    </source>
</evidence>
<evidence type="ECO:0000313" key="3">
    <source>
        <dbReference type="Proteomes" id="UP001218104"/>
    </source>
</evidence>
<reference evidence="2" key="1">
    <citation type="submission" date="2023-04" db="EMBL/GenBank/DDBJ databases">
        <title>Genomic of Limosilactobacillus fermentum MSJK0025.</title>
        <authorList>
            <person name="Yang S."/>
        </authorList>
    </citation>
    <scope>NUCLEOTIDE SEQUENCE</scope>
    <source>
        <strain evidence="2">MSJK0025</strain>
        <plasmid evidence="2">pMSJK0025</plasmid>
    </source>
</reference>
<gene>
    <name evidence="2" type="ORF">P8634_10945</name>
</gene>
<name>A0AAJ6A126_LIMFE</name>
<dbReference type="EMBL" id="CP121469">
    <property type="protein sequence ID" value="WFR90195.1"/>
    <property type="molecule type" value="Genomic_DNA"/>
</dbReference>
<dbReference type="Proteomes" id="UP001218104">
    <property type="component" value="Plasmid pMSJK0025"/>
</dbReference>